<dbReference type="GeneID" id="300935948"/>
<comment type="caution">
    <text evidence="1">The sequence shown here is derived from an EMBL/GenBank/DDBJ whole genome shotgun (WGS) entry which is preliminary data.</text>
</comment>
<reference evidence="1 2" key="1">
    <citation type="submission" date="2024-10" db="EMBL/GenBank/DDBJ databases">
        <title>The Natural Products Discovery Center: Release of the First 8490 Sequenced Strains for Exploring Actinobacteria Biosynthetic Diversity.</title>
        <authorList>
            <person name="Kalkreuter E."/>
            <person name="Kautsar S.A."/>
            <person name="Yang D."/>
            <person name="Bader C.D."/>
            <person name="Teijaro C.N."/>
            <person name="Fluegel L."/>
            <person name="Davis C.M."/>
            <person name="Simpson J.R."/>
            <person name="Lauterbach L."/>
            <person name="Steele A.D."/>
            <person name="Gui C."/>
            <person name="Meng S."/>
            <person name="Li G."/>
            <person name="Viehrig K."/>
            <person name="Ye F."/>
            <person name="Su P."/>
            <person name="Kiefer A.F."/>
            <person name="Nichols A."/>
            <person name="Cepeda A.J."/>
            <person name="Yan W."/>
            <person name="Fan B."/>
            <person name="Jiang Y."/>
            <person name="Adhikari A."/>
            <person name="Zheng C.-J."/>
            <person name="Schuster L."/>
            <person name="Cowan T.M."/>
            <person name="Smanski M.J."/>
            <person name="Chevrette M.G."/>
            <person name="De Carvalho L.P.S."/>
            <person name="Shen B."/>
        </authorList>
    </citation>
    <scope>NUCLEOTIDE SEQUENCE [LARGE SCALE GENOMIC DNA]</scope>
    <source>
        <strain evidence="1 2">NPDC087581</strain>
    </source>
</reference>
<organism evidence="1 2">
    <name type="scientific">Pseudomonas sivasensis</name>
    <dbReference type="NCBI Taxonomy" id="1880678"/>
    <lineage>
        <taxon>Bacteria</taxon>
        <taxon>Pseudomonadati</taxon>
        <taxon>Pseudomonadota</taxon>
        <taxon>Gammaproteobacteria</taxon>
        <taxon>Pseudomonadales</taxon>
        <taxon>Pseudomonadaceae</taxon>
        <taxon>Pseudomonas</taxon>
    </lineage>
</organism>
<keyword evidence="2" id="KW-1185">Reference proteome</keyword>
<name>A0ABW8E566_9PSED</name>
<gene>
    <name evidence="1" type="ORF">ACIOWJ_16865</name>
</gene>
<evidence type="ECO:0000313" key="2">
    <source>
        <dbReference type="Proteomes" id="UP001617213"/>
    </source>
</evidence>
<dbReference type="RefSeq" id="WP_032888358.1">
    <property type="nucleotide sequence ID" value="NZ_CP058533.1"/>
</dbReference>
<dbReference type="EMBL" id="JBIUWZ010000024">
    <property type="protein sequence ID" value="MFJ2679749.1"/>
    <property type="molecule type" value="Genomic_DNA"/>
</dbReference>
<proteinExistence type="predicted"/>
<protein>
    <submittedName>
        <fullName evidence="1">Uncharacterized protein</fullName>
    </submittedName>
</protein>
<dbReference type="Proteomes" id="UP001617213">
    <property type="component" value="Unassembled WGS sequence"/>
</dbReference>
<sequence>MSFGSDIGSYLTSSDKFEAHLIIEGEEPTPINFDTYEVSYIEGFQFFIRLGLEDNPGSKNELTLEARELKTGQTYPIGPQAPGIKASFGLEGYVEYFPADYSGFLTVERIERSDVGNTTLSLRFSIYFKPDGKPEMEVSCQTLELSAFAAGGTPVGGTFEKASKGSTEAALAPIPTFCEIAVRVNGGYEVIDLGNIYFVRYPDLSFFIQCTPRNGSTRATLEFRGDELKAYTNYPITGIDGRKRQAGSVDTFFILRPEFSGSFSDPTGEFRVLRTHDSEEGFWCQCEFEFSVTAGGSEYKVESLVFQIQVSEANA</sequence>
<evidence type="ECO:0000313" key="1">
    <source>
        <dbReference type="EMBL" id="MFJ2679749.1"/>
    </source>
</evidence>
<accession>A0ABW8E566</accession>